<dbReference type="Pfam" id="PF22339">
    <property type="entry name" value="YgxA-like_sub_bind"/>
    <property type="match status" value="1"/>
</dbReference>
<dbReference type="Gene3D" id="1.20.120.330">
    <property type="entry name" value="Nucleotidyltransferases domain 2"/>
    <property type="match status" value="1"/>
</dbReference>
<organism evidence="4 5">
    <name type="scientific">Salinithrix halophila</name>
    <dbReference type="NCBI Taxonomy" id="1485204"/>
    <lineage>
        <taxon>Bacteria</taxon>
        <taxon>Bacillati</taxon>
        <taxon>Bacillota</taxon>
        <taxon>Bacilli</taxon>
        <taxon>Bacillales</taxon>
        <taxon>Thermoactinomycetaceae</taxon>
        <taxon>Salinithrix</taxon>
    </lineage>
</organism>
<evidence type="ECO:0000313" key="4">
    <source>
        <dbReference type="EMBL" id="MFC4077740.1"/>
    </source>
</evidence>
<gene>
    <name evidence="4" type="ORF">ACFOUO_13110</name>
</gene>
<evidence type="ECO:0000259" key="2">
    <source>
        <dbReference type="Pfam" id="PF18576"/>
    </source>
</evidence>
<name>A0ABV8JIX2_9BACL</name>
<feature type="domain" description="YgxA-like substrate binding" evidence="3">
    <location>
        <begin position="121"/>
        <end position="218"/>
    </location>
</feature>
<accession>A0ABV8JIX2</accession>
<evidence type="ECO:0000259" key="1">
    <source>
        <dbReference type="Pfam" id="PF14540"/>
    </source>
</evidence>
<dbReference type="Gene3D" id="3.30.460.10">
    <property type="entry name" value="Beta Polymerase, domain 2"/>
    <property type="match status" value="1"/>
</dbReference>
<dbReference type="Pfam" id="PF14540">
    <property type="entry name" value="NTF-like"/>
    <property type="match status" value="1"/>
</dbReference>
<dbReference type="Pfam" id="PF18576">
    <property type="entry name" value="HTH_52"/>
    <property type="match status" value="1"/>
</dbReference>
<dbReference type="EMBL" id="JBHSAP010000015">
    <property type="protein sequence ID" value="MFC4077740.1"/>
    <property type="molecule type" value="Genomic_DNA"/>
</dbReference>
<proteinExistence type="predicted"/>
<evidence type="ECO:0000313" key="5">
    <source>
        <dbReference type="Proteomes" id="UP001595843"/>
    </source>
</evidence>
<dbReference type="Proteomes" id="UP001595843">
    <property type="component" value="Unassembled WGS sequence"/>
</dbReference>
<comment type="caution">
    <text evidence="4">The sequence shown here is derived from an EMBL/GenBank/DDBJ whole genome shotgun (WGS) entry which is preliminary data.</text>
</comment>
<feature type="domain" description="YgxA-like helix-turn-helix" evidence="2">
    <location>
        <begin position="226"/>
        <end position="275"/>
    </location>
</feature>
<evidence type="ECO:0000259" key="3">
    <source>
        <dbReference type="Pfam" id="PF22339"/>
    </source>
</evidence>
<dbReference type="InterPro" id="IPR041143">
    <property type="entry name" value="YgxA_HTH"/>
</dbReference>
<dbReference type="RefSeq" id="WP_380705544.1">
    <property type="nucleotide sequence ID" value="NZ_JBHSAP010000015.1"/>
</dbReference>
<dbReference type="InterPro" id="IPR054515">
    <property type="entry name" value="YgxA-like_substrate-bd"/>
</dbReference>
<dbReference type="InterPro" id="IPR029348">
    <property type="entry name" value="NTF-like"/>
</dbReference>
<sequence length="289" mass="32843">MMETVYPDLKKHVDESGDALGALVVPAVVVQQIEADGADLLLIVLSEREGTHGRVSTYAVGTWKVKEVRAHSTRLAADILSGDRPGLVHCFRYGNILYDPDKRIHHICSSLEEFPHELRSKKSCIEFSRLLKNTLETKAYLNKGYLLDAYVTIQNGLQHWGRLAVIDAGQYPHIRLWNQVKPLSPGIYKLYQELVHGNDSLEQRMELVLLAVEYSILSNLTHYCAYILELMAAKPGMWSVEELSRQLALEQMELDLTLLLEELVKRSVLEEVLLQGDNKGQPRYRIQLP</sequence>
<feature type="domain" description="Nucleotidyltransferase-like" evidence="1">
    <location>
        <begin position="2"/>
        <end position="119"/>
    </location>
</feature>
<keyword evidence="5" id="KW-1185">Reference proteome</keyword>
<protein>
    <submittedName>
        <fullName evidence="4">Nucleotidyltransferase-like protein</fullName>
    </submittedName>
</protein>
<reference evidence="5" key="1">
    <citation type="journal article" date="2019" name="Int. J. Syst. Evol. Microbiol.">
        <title>The Global Catalogue of Microorganisms (GCM) 10K type strain sequencing project: providing services to taxonomists for standard genome sequencing and annotation.</title>
        <authorList>
            <consortium name="The Broad Institute Genomics Platform"/>
            <consortium name="The Broad Institute Genome Sequencing Center for Infectious Disease"/>
            <person name="Wu L."/>
            <person name="Ma J."/>
        </authorList>
    </citation>
    <scope>NUCLEOTIDE SEQUENCE [LARGE SCALE GENOMIC DNA]</scope>
    <source>
        <strain evidence="5">IBRC-M 10813</strain>
    </source>
</reference>
<dbReference type="InterPro" id="IPR043519">
    <property type="entry name" value="NT_sf"/>
</dbReference>